<dbReference type="Pfam" id="PF06839">
    <property type="entry name" value="Zn_ribbon_GRF"/>
    <property type="match status" value="1"/>
</dbReference>
<evidence type="ECO:0000256" key="2">
    <source>
        <dbReference type="ARBA" id="ARBA00022771"/>
    </source>
</evidence>
<feature type="transmembrane region" description="Helical" evidence="5">
    <location>
        <begin position="92"/>
        <end position="109"/>
    </location>
</feature>
<keyword evidence="5" id="KW-0812">Transmembrane</keyword>
<dbReference type="EC" id="4.2.99.18" evidence="7"/>
<accession>A0A2G9HT10</accession>
<dbReference type="OrthoDB" id="912775at2759"/>
<evidence type="ECO:0000313" key="7">
    <source>
        <dbReference type="EMBL" id="PIN20593.1"/>
    </source>
</evidence>
<dbReference type="AlphaFoldDB" id="A0A2G9HT10"/>
<dbReference type="GO" id="GO:0008270">
    <property type="term" value="F:zinc ion binding"/>
    <property type="evidence" value="ECO:0007669"/>
    <property type="project" value="UniProtKB-KW"/>
</dbReference>
<keyword evidence="3" id="KW-0862">Zinc</keyword>
<evidence type="ECO:0000259" key="6">
    <source>
        <dbReference type="PROSITE" id="PS51999"/>
    </source>
</evidence>
<feature type="domain" description="GRF-type" evidence="6">
    <location>
        <begin position="15"/>
        <end position="60"/>
    </location>
</feature>
<evidence type="ECO:0000313" key="8">
    <source>
        <dbReference type="Proteomes" id="UP000231279"/>
    </source>
</evidence>
<comment type="caution">
    <text evidence="7">The sequence shown here is derived from an EMBL/GenBank/DDBJ whole genome shotgun (WGS) entry which is preliminary data.</text>
</comment>
<protein>
    <submittedName>
        <fullName evidence="7">DNA-(Apurinic or apyrimidinic site) lyase</fullName>
        <ecNumber evidence="7">4.2.99.18</ecNumber>
    </submittedName>
</protein>
<evidence type="ECO:0000256" key="4">
    <source>
        <dbReference type="PROSITE-ProRule" id="PRU01343"/>
    </source>
</evidence>
<organism evidence="7 8">
    <name type="scientific">Handroanthus impetiginosus</name>
    <dbReference type="NCBI Taxonomy" id="429701"/>
    <lineage>
        <taxon>Eukaryota</taxon>
        <taxon>Viridiplantae</taxon>
        <taxon>Streptophyta</taxon>
        <taxon>Embryophyta</taxon>
        <taxon>Tracheophyta</taxon>
        <taxon>Spermatophyta</taxon>
        <taxon>Magnoliopsida</taxon>
        <taxon>eudicotyledons</taxon>
        <taxon>Gunneridae</taxon>
        <taxon>Pentapetalae</taxon>
        <taxon>asterids</taxon>
        <taxon>lamiids</taxon>
        <taxon>Lamiales</taxon>
        <taxon>Bignoniaceae</taxon>
        <taxon>Crescentiina</taxon>
        <taxon>Tabebuia alliance</taxon>
        <taxon>Handroanthus</taxon>
    </lineage>
</organism>
<evidence type="ECO:0000256" key="3">
    <source>
        <dbReference type="ARBA" id="ARBA00022833"/>
    </source>
</evidence>
<dbReference type="GO" id="GO:0140078">
    <property type="term" value="F:class I DNA-(apurinic or apyrimidinic site) endonuclease activity"/>
    <property type="evidence" value="ECO:0007669"/>
    <property type="project" value="UniProtKB-EC"/>
</dbReference>
<reference evidence="8" key="1">
    <citation type="journal article" date="2018" name="Gigascience">
        <title>Genome assembly of the Pink Ipe (Handroanthus impetiginosus, Bignoniaceae), a highly valued, ecologically keystone Neotropical timber forest tree.</title>
        <authorList>
            <person name="Silva-Junior O.B."/>
            <person name="Grattapaglia D."/>
            <person name="Novaes E."/>
            <person name="Collevatti R.G."/>
        </authorList>
    </citation>
    <scope>NUCLEOTIDE SEQUENCE [LARGE SCALE GENOMIC DNA]</scope>
    <source>
        <strain evidence="8">cv. UFG-1</strain>
    </source>
</reference>
<evidence type="ECO:0000256" key="1">
    <source>
        <dbReference type="ARBA" id="ARBA00022723"/>
    </source>
</evidence>
<keyword evidence="8" id="KW-1185">Reference proteome</keyword>
<proteinExistence type="predicted"/>
<name>A0A2G9HT10_9LAMI</name>
<evidence type="ECO:0000256" key="5">
    <source>
        <dbReference type="SAM" id="Phobius"/>
    </source>
</evidence>
<dbReference type="PROSITE" id="PS51999">
    <property type="entry name" value="ZF_GRF"/>
    <property type="match status" value="1"/>
</dbReference>
<dbReference type="InterPro" id="IPR010666">
    <property type="entry name" value="Znf_GRF"/>
</dbReference>
<dbReference type="EMBL" id="NKXS01001087">
    <property type="protein sequence ID" value="PIN20593.1"/>
    <property type="molecule type" value="Genomic_DNA"/>
</dbReference>
<keyword evidence="2 4" id="KW-0863">Zinc-finger</keyword>
<keyword evidence="1" id="KW-0479">Metal-binding</keyword>
<keyword evidence="5" id="KW-0472">Membrane</keyword>
<dbReference type="Proteomes" id="UP000231279">
    <property type="component" value="Unassembled WGS sequence"/>
</dbReference>
<keyword evidence="5" id="KW-1133">Transmembrane helix</keyword>
<dbReference type="PANTHER" id="PTHR33248">
    <property type="entry name" value="ZINC ION-BINDING PROTEIN"/>
    <property type="match status" value="1"/>
</dbReference>
<gene>
    <name evidence="7" type="ORF">CDL12_06718</name>
</gene>
<keyword evidence="7" id="KW-0456">Lyase</keyword>
<sequence>MSSCSEDLLTRDIQCYCGRTAVLKTSWTNNNPGRRFRTCSTRNERGGGNACQFFTWVDPPICARAGVIIPGLLRKLRKRDEEIAGLKKRSQIMGVLLFFVTVMLLLLVMG</sequence>